<sequence length="584" mass="61216">TSEVSSDNLPSQQRIEKTNETMSSLNAAELFDVKDKVVIVTGGGRGIGKMIADGFVQNGAKVYIASRKLEACQAAAKELNDKGPGICIALKVDLTSEDECKAFADEIIKRESRLDVLVNNSGDGADTPVENTPASVWRETFALNVTSAYLLTRFLLPLLDAAATSSDAARVINVGSVGGLVPQKLNTMVYDSSKAALHHLTRILAAKLAHRPNGGHILVNAITPGYVPSRLTEGVAYVTGKRFEEIGQAIPVGRMGEASDMAGLAIFLASKASAWISGQVITTDGGMVGAAETGVGPSKLYLRPNMSALNLNNLFDVKGKVIVITGGGRGIGKMMADGFVQNGAKVYIASRSLDACEATAKELNAKGPGKCIPLQANLLSEAGCKELAEQIAKKESKVDVLINNSGVSWGGDFDHHPESAWNKVLTVNVTSPFHLTKFLLPLLDAASTTSDAARVINVGSVAGLRPQQIDTIAYDTSKAAIHHMTRVLAAKLARRPNGGHILVNAIAPGLVPSKMSKGISVVTGLGMEDLAMGIPIQRFGLDSDMAGLAIFLSSKASGWITGMVIASDGGQVYTMETGVGPSKL</sequence>
<accession>A0A8T1TUP7</accession>
<dbReference type="PANTHER" id="PTHR43618:SF8">
    <property type="entry name" value="7ALPHA-HYDROXYSTEROID DEHYDROGENASE"/>
    <property type="match status" value="1"/>
</dbReference>
<feature type="non-terminal residue" evidence="4">
    <location>
        <position position="1"/>
    </location>
</feature>
<organism evidence="4 5">
    <name type="scientific">Phytophthora cactorum</name>
    <dbReference type="NCBI Taxonomy" id="29920"/>
    <lineage>
        <taxon>Eukaryota</taxon>
        <taxon>Sar</taxon>
        <taxon>Stramenopiles</taxon>
        <taxon>Oomycota</taxon>
        <taxon>Peronosporomycetes</taxon>
        <taxon>Peronosporales</taxon>
        <taxon>Peronosporaceae</taxon>
        <taxon>Phytophthora</taxon>
    </lineage>
</organism>
<dbReference type="AlphaFoldDB" id="A0A8T1TUP7"/>
<protein>
    <recommendedName>
        <fullName evidence="6">Rhamnolipids biosynthesis 3-oxoacyl-[acyl-carrier-protein] reductase</fullName>
    </recommendedName>
</protein>
<comment type="similarity">
    <text evidence="1">Belongs to the short-chain dehydrogenases/reductases (SDR) family.</text>
</comment>
<gene>
    <name evidence="4" type="ORF">JG687_00016889</name>
</gene>
<evidence type="ECO:0000256" key="2">
    <source>
        <dbReference type="ARBA" id="ARBA00022857"/>
    </source>
</evidence>
<proteinExistence type="inferred from homology"/>
<dbReference type="OrthoDB" id="1393670at2759"/>
<name>A0A8T1TUP7_9STRA</name>
<evidence type="ECO:0000256" key="3">
    <source>
        <dbReference type="ARBA" id="ARBA00023002"/>
    </source>
</evidence>
<dbReference type="PANTHER" id="PTHR43618">
    <property type="entry name" value="7-ALPHA-HYDROXYSTEROID DEHYDROGENASE"/>
    <property type="match status" value="1"/>
</dbReference>
<evidence type="ECO:0000313" key="5">
    <source>
        <dbReference type="Proteomes" id="UP000688947"/>
    </source>
</evidence>
<evidence type="ECO:0008006" key="6">
    <source>
        <dbReference type="Google" id="ProtNLM"/>
    </source>
</evidence>
<dbReference type="FunFam" id="3.40.50.720:FF:000084">
    <property type="entry name" value="Short-chain dehydrogenase reductase"/>
    <property type="match status" value="2"/>
</dbReference>
<evidence type="ECO:0000256" key="1">
    <source>
        <dbReference type="ARBA" id="ARBA00006484"/>
    </source>
</evidence>
<dbReference type="Pfam" id="PF00106">
    <property type="entry name" value="adh_short"/>
    <property type="match status" value="1"/>
</dbReference>
<keyword evidence="2" id="KW-0521">NADP</keyword>
<keyword evidence="3" id="KW-0560">Oxidoreductase</keyword>
<dbReference type="EMBL" id="JAENGZ010001811">
    <property type="protein sequence ID" value="KAG6946140.1"/>
    <property type="molecule type" value="Genomic_DNA"/>
</dbReference>
<dbReference type="GO" id="GO:0016491">
    <property type="term" value="F:oxidoreductase activity"/>
    <property type="evidence" value="ECO:0007669"/>
    <property type="project" value="UniProtKB-KW"/>
</dbReference>
<dbReference type="InterPro" id="IPR052178">
    <property type="entry name" value="Sec_Metab_Biosynth_SDR"/>
</dbReference>
<comment type="caution">
    <text evidence="4">The sequence shown here is derived from an EMBL/GenBank/DDBJ whole genome shotgun (WGS) entry which is preliminary data.</text>
</comment>
<dbReference type="Proteomes" id="UP000688947">
    <property type="component" value="Unassembled WGS sequence"/>
</dbReference>
<dbReference type="VEuPathDB" id="FungiDB:PC110_g10487"/>
<evidence type="ECO:0000313" key="4">
    <source>
        <dbReference type="EMBL" id="KAG6946140.1"/>
    </source>
</evidence>
<reference evidence="4" key="1">
    <citation type="submission" date="2021-01" db="EMBL/GenBank/DDBJ databases">
        <title>Phytophthora aleatoria, a newly-described species from Pinus radiata is distinct from Phytophthora cactorum isolates based on comparative genomics.</title>
        <authorList>
            <person name="Mcdougal R."/>
            <person name="Panda P."/>
            <person name="Williams N."/>
            <person name="Studholme D.J."/>
        </authorList>
    </citation>
    <scope>NUCLEOTIDE SEQUENCE</scope>
    <source>
        <strain evidence="4">NZFS 3830</strain>
    </source>
</reference>
<dbReference type="Pfam" id="PF13561">
    <property type="entry name" value="adh_short_C2"/>
    <property type="match status" value="1"/>
</dbReference>
<dbReference type="InterPro" id="IPR002347">
    <property type="entry name" value="SDR_fam"/>
</dbReference>
<dbReference type="VEuPathDB" id="FungiDB:PC110_g10488"/>